<keyword evidence="2" id="KW-1185">Reference proteome</keyword>
<dbReference type="EMBL" id="LAVV01007154">
    <property type="protein sequence ID" value="KNZ56924.1"/>
    <property type="molecule type" value="Genomic_DNA"/>
</dbReference>
<comment type="caution">
    <text evidence="1">The sequence shown here is derived from an EMBL/GenBank/DDBJ whole genome shotgun (WGS) entry which is preliminary data.</text>
</comment>
<protein>
    <submittedName>
        <fullName evidence="1">Uncharacterized protein</fullName>
    </submittedName>
</protein>
<reference evidence="1 2" key="1">
    <citation type="submission" date="2015-08" db="EMBL/GenBank/DDBJ databases">
        <title>Next Generation Sequencing and Analysis of the Genome of Puccinia sorghi L Schw, the Causal Agent of Maize Common Rust.</title>
        <authorList>
            <person name="Rochi L."/>
            <person name="Burguener G."/>
            <person name="Darino M."/>
            <person name="Turjanski A."/>
            <person name="Kreff E."/>
            <person name="Dieguez M.J."/>
            <person name="Sacco F."/>
        </authorList>
    </citation>
    <scope>NUCLEOTIDE SEQUENCE [LARGE SCALE GENOMIC DNA]</scope>
    <source>
        <strain evidence="1 2">RO10H11247</strain>
    </source>
</reference>
<dbReference type="Proteomes" id="UP000037035">
    <property type="component" value="Unassembled WGS sequence"/>
</dbReference>
<evidence type="ECO:0000313" key="2">
    <source>
        <dbReference type="Proteomes" id="UP000037035"/>
    </source>
</evidence>
<proteinExistence type="predicted"/>
<accession>A0A0L6V889</accession>
<dbReference type="OrthoDB" id="18982at2759"/>
<dbReference type="AlphaFoldDB" id="A0A0L6V889"/>
<dbReference type="STRING" id="27349.A0A0L6V889"/>
<dbReference type="VEuPathDB" id="FungiDB:VP01_2286g6"/>
<gene>
    <name evidence="1" type="ORF">VP01_2286g6</name>
</gene>
<evidence type="ECO:0000313" key="1">
    <source>
        <dbReference type="EMBL" id="KNZ56924.1"/>
    </source>
</evidence>
<name>A0A0L6V889_9BASI</name>
<sequence length="365" mass="41233">MSPVSSNHQHLIDHSAPAIYCSISGQGLNIIENCLLRIPALSKADWVFLTSAPEQLRQRFSSNNWMYRSDPKTMRKRLKKIQQLLTTGNLIQQIPVSPSCLRFVHARTKYGPAADGLKLEGINPSFTHQLPQPHYFSTPSSNQRQLYRSAQPMLTSMQLKTNLQTIIDKITMSTWRKFLTKLRPGEGGMMQPAPMVCMEFFATPSDCDSLQPRLPLAATPFAHDSLRPIYVDQDSVDFLNTFFSFQKSPSSSAPISSIPDSSNAPPPNGGIFSCQFFYKSLEFGVIEFDQSHILLFKKNCRMDSFHFEGSDMVLRYATLRGVSGYFFQMRNEQTYVDTICESKSSIRCDIRDCGSAISSESWDDV</sequence>
<organism evidence="1 2">
    <name type="scientific">Puccinia sorghi</name>
    <dbReference type="NCBI Taxonomy" id="27349"/>
    <lineage>
        <taxon>Eukaryota</taxon>
        <taxon>Fungi</taxon>
        <taxon>Dikarya</taxon>
        <taxon>Basidiomycota</taxon>
        <taxon>Pucciniomycotina</taxon>
        <taxon>Pucciniomycetes</taxon>
        <taxon>Pucciniales</taxon>
        <taxon>Pucciniaceae</taxon>
        <taxon>Puccinia</taxon>
    </lineage>
</organism>